<gene>
    <name evidence="1" type="ORF">OSTQU699_LOCUS1402</name>
</gene>
<organism evidence="1 2">
    <name type="scientific">Ostreobium quekettii</name>
    <dbReference type="NCBI Taxonomy" id="121088"/>
    <lineage>
        <taxon>Eukaryota</taxon>
        <taxon>Viridiplantae</taxon>
        <taxon>Chlorophyta</taxon>
        <taxon>core chlorophytes</taxon>
        <taxon>Ulvophyceae</taxon>
        <taxon>TCBD clade</taxon>
        <taxon>Bryopsidales</taxon>
        <taxon>Ostreobineae</taxon>
        <taxon>Ostreobiaceae</taxon>
        <taxon>Ostreobium</taxon>
    </lineage>
</organism>
<sequence>MGRWGPLVSVRLAFQYPAWIASEVSDGGVFHNVVNSPCSPLQRECLRQPFLVIFLLLSRRTRTPSLQAFHNGFAPSAMAECAERNLGGELGPIFGFPIFGRSSGWTVKTTVGIDVPWF</sequence>
<protein>
    <submittedName>
        <fullName evidence="1">Uncharacterized protein</fullName>
    </submittedName>
</protein>
<dbReference type="AlphaFoldDB" id="A0A8S1INZ8"/>
<dbReference type="EMBL" id="CAJHUC010000426">
    <property type="protein sequence ID" value="CAD7696041.1"/>
    <property type="molecule type" value="Genomic_DNA"/>
</dbReference>
<dbReference type="Proteomes" id="UP000708148">
    <property type="component" value="Unassembled WGS sequence"/>
</dbReference>
<evidence type="ECO:0000313" key="1">
    <source>
        <dbReference type="EMBL" id="CAD7696041.1"/>
    </source>
</evidence>
<keyword evidence="2" id="KW-1185">Reference proteome</keyword>
<evidence type="ECO:0000313" key="2">
    <source>
        <dbReference type="Proteomes" id="UP000708148"/>
    </source>
</evidence>
<accession>A0A8S1INZ8</accession>
<comment type="caution">
    <text evidence="1">The sequence shown here is derived from an EMBL/GenBank/DDBJ whole genome shotgun (WGS) entry which is preliminary data.</text>
</comment>
<name>A0A8S1INZ8_9CHLO</name>
<reference evidence="1" key="1">
    <citation type="submission" date="2020-12" db="EMBL/GenBank/DDBJ databases">
        <authorList>
            <person name="Iha C."/>
        </authorList>
    </citation>
    <scope>NUCLEOTIDE SEQUENCE</scope>
</reference>
<proteinExistence type="predicted"/>